<proteinExistence type="predicted"/>
<dbReference type="Proteomes" id="UP000887578">
    <property type="component" value="Unplaced"/>
</dbReference>
<accession>A0A914Q4L0</accession>
<dbReference type="PANTHER" id="PTHR46011">
    <property type="entry name" value="NUCLEAR HORMONE RECEPTOR FAMILY MEMBER NHR-86-RELATED"/>
    <property type="match status" value="1"/>
</dbReference>
<reference evidence="6" key="1">
    <citation type="submission" date="2022-11" db="UniProtKB">
        <authorList>
            <consortium name="WormBaseParasite"/>
        </authorList>
    </citation>
    <scope>IDENTIFICATION</scope>
</reference>
<feature type="domain" description="NR LBD" evidence="4">
    <location>
        <begin position="1"/>
        <end position="145"/>
    </location>
</feature>
<name>A0A914Q4L0_9BILA</name>
<dbReference type="InterPro" id="IPR035500">
    <property type="entry name" value="NHR-like_dom_sf"/>
</dbReference>
<sequence length="145" mass="16711">MTIIEKHYMTYKQGGHLTNRIYHQNYSYIDLNEAEKLMSDEPASTENNHSDVDTRHINHKTMVSINIPYMKKALNDIVLPMSSVEMTDVEIVGLMLIMLFDPFAPNLNETAKKVVKAVRDRVYEDWFAVYSQNGIINGPEKIGNF</sequence>
<keyword evidence="3" id="KW-0675">Receptor</keyword>
<dbReference type="SUPFAM" id="SSF48508">
    <property type="entry name" value="Nuclear receptor ligand-binding domain"/>
    <property type="match status" value="1"/>
</dbReference>
<evidence type="ECO:0000313" key="6">
    <source>
        <dbReference type="WBParaSite" id="PDA_v2.g26211.t1"/>
    </source>
</evidence>
<dbReference type="Gene3D" id="1.10.565.10">
    <property type="entry name" value="Retinoid X Receptor"/>
    <property type="match status" value="1"/>
</dbReference>
<keyword evidence="5" id="KW-1185">Reference proteome</keyword>
<evidence type="ECO:0000313" key="5">
    <source>
        <dbReference type="Proteomes" id="UP000887578"/>
    </source>
</evidence>
<evidence type="ECO:0000256" key="1">
    <source>
        <dbReference type="ARBA" id="ARBA00023015"/>
    </source>
</evidence>
<dbReference type="WBParaSite" id="PDA_v2.g26211.t1">
    <property type="protein sequence ID" value="PDA_v2.g26211.t1"/>
    <property type="gene ID" value="PDA_v2.g26211"/>
</dbReference>
<evidence type="ECO:0000259" key="4">
    <source>
        <dbReference type="PROSITE" id="PS51843"/>
    </source>
</evidence>
<dbReference type="InterPro" id="IPR000536">
    <property type="entry name" value="Nucl_hrmn_rcpt_lig-bd"/>
</dbReference>
<protein>
    <submittedName>
        <fullName evidence="6">NR LBD domain-containing protein</fullName>
    </submittedName>
</protein>
<evidence type="ECO:0000256" key="3">
    <source>
        <dbReference type="ARBA" id="ARBA00023170"/>
    </source>
</evidence>
<organism evidence="5 6">
    <name type="scientific">Panagrolaimus davidi</name>
    <dbReference type="NCBI Taxonomy" id="227884"/>
    <lineage>
        <taxon>Eukaryota</taxon>
        <taxon>Metazoa</taxon>
        <taxon>Ecdysozoa</taxon>
        <taxon>Nematoda</taxon>
        <taxon>Chromadorea</taxon>
        <taxon>Rhabditida</taxon>
        <taxon>Tylenchina</taxon>
        <taxon>Panagrolaimomorpha</taxon>
        <taxon>Panagrolaimoidea</taxon>
        <taxon>Panagrolaimidae</taxon>
        <taxon>Panagrolaimus</taxon>
    </lineage>
</organism>
<dbReference type="Pfam" id="PF00104">
    <property type="entry name" value="Hormone_recep"/>
    <property type="match status" value="1"/>
</dbReference>
<keyword evidence="2" id="KW-0804">Transcription</keyword>
<evidence type="ECO:0000256" key="2">
    <source>
        <dbReference type="ARBA" id="ARBA00023163"/>
    </source>
</evidence>
<keyword evidence="1" id="KW-0805">Transcription regulation</keyword>
<dbReference type="AlphaFoldDB" id="A0A914Q4L0"/>
<dbReference type="PROSITE" id="PS51843">
    <property type="entry name" value="NR_LBD"/>
    <property type="match status" value="1"/>
</dbReference>